<comment type="caution">
    <text evidence="1">The sequence shown here is derived from an EMBL/GenBank/DDBJ whole genome shotgun (WGS) entry which is preliminary data.</text>
</comment>
<name>A0ACB8ZHS6_ARCLA</name>
<evidence type="ECO:0000313" key="1">
    <source>
        <dbReference type="EMBL" id="KAI3697205.1"/>
    </source>
</evidence>
<dbReference type="EMBL" id="CM042056">
    <property type="protein sequence ID" value="KAI3697205.1"/>
    <property type="molecule type" value="Genomic_DNA"/>
</dbReference>
<dbReference type="Proteomes" id="UP001055879">
    <property type="component" value="Linkage Group LG10"/>
</dbReference>
<reference evidence="1 2" key="2">
    <citation type="journal article" date="2022" name="Mol. Ecol. Resour.">
        <title>The genomes of chicory, endive, great burdock and yacon provide insights into Asteraceae paleo-polyploidization history and plant inulin production.</title>
        <authorList>
            <person name="Fan W."/>
            <person name="Wang S."/>
            <person name="Wang H."/>
            <person name="Wang A."/>
            <person name="Jiang F."/>
            <person name="Liu H."/>
            <person name="Zhao H."/>
            <person name="Xu D."/>
            <person name="Zhang Y."/>
        </authorList>
    </citation>
    <scope>NUCLEOTIDE SEQUENCE [LARGE SCALE GENOMIC DNA]</scope>
    <source>
        <strain evidence="2">cv. Niubang</strain>
    </source>
</reference>
<proteinExistence type="predicted"/>
<keyword evidence="2" id="KW-1185">Reference proteome</keyword>
<reference evidence="2" key="1">
    <citation type="journal article" date="2022" name="Mol. Ecol. Resour.">
        <title>The genomes of chicory, endive, great burdock and yacon provide insights into Asteraceae palaeo-polyploidization history and plant inulin production.</title>
        <authorList>
            <person name="Fan W."/>
            <person name="Wang S."/>
            <person name="Wang H."/>
            <person name="Wang A."/>
            <person name="Jiang F."/>
            <person name="Liu H."/>
            <person name="Zhao H."/>
            <person name="Xu D."/>
            <person name="Zhang Y."/>
        </authorList>
    </citation>
    <scope>NUCLEOTIDE SEQUENCE [LARGE SCALE GENOMIC DNA]</scope>
    <source>
        <strain evidence="2">cv. Niubang</strain>
    </source>
</reference>
<organism evidence="1 2">
    <name type="scientific">Arctium lappa</name>
    <name type="common">Greater burdock</name>
    <name type="synonym">Lappa major</name>
    <dbReference type="NCBI Taxonomy" id="4217"/>
    <lineage>
        <taxon>Eukaryota</taxon>
        <taxon>Viridiplantae</taxon>
        <taxon>Streptophyta</taxon>
        <taxon>Embryophyta</taxon>
        <taxon>Tracheophyta</taxon>
        <taxon>Spermatophyta</taxon>
        <taxon>Magnoliopsida</taxon>
        <taxon>eudicotyledons</taxon>
        <taxon>Gunneridae</taxon>
        <taxon>Pentapetalae</taxon>
        <taxon>asterids</taxon>
        <taxon>campanulids</taxon>
        <taxon>Asterales</taxon>
        <taxon>Asteraceae</taxon>
        <taxon>Carduoideae</taxon>
        <taxon>Cardueae</taxon>
        <taxon>Arctiinae</taxon>
        <taxon>Arctium</taxon>
    </lineage>
</organism>
<protein>
    <submittedName>
        <fullName evidence="1">Uncharacterized protein</fullName>
    </submittedName>
</protein>
<sequence length="129" mass="14267">MAESAADALENINMENEDCAETEGLSVPLSNPSNVASVSSAPSGVDILKATTVDKHPTDMEGMEATMERLLALIDDTYKYVDDIVGGRVAPDYNVGRLQRWKITTLEDYNVGRLQRWKITTLEDLYQKA</sequence>
<evidence type="ECO:0000313" key="2">
    <source>
        <dbReference type="Proteomes" id="UP001055879"/>
    </source>
</evidence>
<gene>
    <name evidence="1" type="ORF">L6452_30053</name>
</gene>
<accession>A0ACB8ZHS6</accession>